<name>A0A7R9JD34_TIMCA</name>
<feature type="compositionally biased region" description="Basic and acidic residues" evidence="1">
    <location>
        <begin position="164"/>
        <end position="174"/>
    </location>
</feature>
<feature type="region of interest" description="Disordered" evidence="1">
    <location>
        <begin position="98"/>
        <end position="174"/>
    </location>
</feature>
<gene>
    <name evidence="2" type="ORF">TCMB3V08_LOCUS9283</name>
</gene>
<organism evidence="2">
    <name type="scientific">Timema californicum</name>
    <name type="common">California timema</name>
    <name type="synonym">Walking stick</name>
    <dbReference type="NCBI Taxonomy" id="61474"/>
    <lineage>
        <taxon>Eukaryota</taxon>
        <taxon>Metazoa</taxon>
        <taxon>Ecdysozoa</taxon>
        <taxon>Arthropoda</taxon>
        <taxon>Hexapoda</taxon>
        <taxon>Insecta</taxon>
        <taxon>Pterygota</taxon>
        <taxon>Neoptera</taxon>
        <taxon>Polyneoptera</taxon>
        <taxon>Phasmatodea</taxon>
        <taxon>Timematodea</taxon>
        <taxon>Timematoidea</taxon>
        <taxon>Timematidae</taxon>
        <taxon>Timema</taxon>
    </lineage>
</organism>
<evidence type="ECO:0000313" key="2">
    <source>
        <dbReference type="EMBL" id="CAD7576719.1"/>
    </source>
</evidence>
<dbReference type="EMBL" id="OE184582">
    <property type="protein sequence ID" value="CAD7576719.1"/>
    <property type="molecule type" value="Genomic_DNA"/>
</dbReference>
<protein>
    <submittedName>
        <fullName evidence="2">(California timema) hypothetical protein</fullName>
    </submittedName>
</protein>
<sequence>MLSFIQKCFKGLLDKRTVKSGSVDVTTRSEEVGREDADTRPQDRHTLTVRFDLEYVVINGKKRINRPEKSRLWPFSSNKKERNRRTVRFLDVARIERKHRELKRGTVNSSVKTPTKTGKDKTVSCPPSGVESYQEEPSKRDVPQVHAGSRSPGALGNRGLGLTESEKSPEGTPR</sequence>
<proteinExistence type="predicted"/>
<feature type="compositionally biased region" description="Polar residues" evidence="1">
    <location>
        <begin position="106"/>
        <end position="116"/>
    </location>
</feature>
<accession>A0A7R9JD34</accession>
<reference evidence="2" key="1">
    <citation type="submission" date="2020-11" db="EMBL/GenBank/DDBJ databases">
        <authorList>
            <person name="Tran Van P."/>
        </authorList>
    </citation>
    <scope>NUCLEOTIDE SEQUENCE</scope>
</reference>
<evidence type="ECO:0000256" key="1">
    <source>
        <dbReference type="SAM" id="MobiDB-lite"/>
    </source>
</evidence>
<dbReference type="AlphaFoldDB" id="A0A7R9JD34"/>